<dbReference type="InterPro" id="IPR016181">
    <property type="entry name" value="Acyl_CoA_acyltransferase"/>
</dbReference>
<reference evidence="3 4" key="1">
    <citation type="journal article" date="2024" name="IMA Fungus">
        <title>Apiospora arundinis, a panoply of carbohydrate-active enzymes and secondary metabolites.</title>
        <authorList>
            <person name="Sorensen T."/>
            <person name="Petersen C."/>
            <person name="Muurmann A.T."/>
            <person name="Christiansen J.V."/>
            <person name="Brundto M.L."/>
            <person name="Overgaard C.K."/>
            <person name="Boysen A.T."/>
            <person name="Wollenberg R.D."/>
            <person name="Larsen T.O."/>
            <person name="Sorensen J.L."/>
            <person name="Nielsen K.L."/>
            <person name="Sondergaard T.E."/>
        </authorList>
    </citation>
    <scope>NUCLEOTIDE SEQUENCE [LARGE SCALE GENOMIC DNA]</scope>
    <source>
        <strain evidence="3 4">AAU 773</strain>
    </source>
</reference>
<feature type="compositionally biased region" description="Polar residues" evidence="1">
    <location>
        <begin position="1"/>
        <end position="11"/>
    </location>
</feature>
<evidence type="ECO:0000313" key="4">
    <source>
        <dbReference type="Proteomes" id="UP001390339"/>
    </source>
</evidence>
<dbReference type="Proteomes" id="UP001390339">
    <property type="component" value="Unassembled WGS sequence"/>
</dbReference>
<gene>
    <name evidence="3" type="ORF">PGQ11_007656</name>
</gene>
<evidence type="ECO:0000256" key="1">
    <source>
        <dbReference type="SAM" id="MobiDB-lite"/>
    </source>
</evidence>
<dbReference type="InterPro" id="IPR000182">
    <property type="entry name" value="GNAT_dom"/>
</dbReference>
<keyword evidence="4" id="KW-1185">Reference proteome</keyword>
<dbReference type="Pfam" id="PF13508">
    <property type="entry name" value="Acetyltransf_7"/>
    <property type="match status" value="1"/>
</dbReference>
<comment type="caution">
    <text evidence="3">The sequence shown here is derived from an EMBL/GenBank/DDBJ whole genome shotgun (WGS) entry which is preliminary data.</text>
</comment>
<organism evidence="3 4">
    <name type="scientific">Apiospora arundinis</name>
    <dbReference type="NCBI Taxonomy" id="335852"/>
    <lineage>
        <taxon>Eukaryota</taxon>
        <taxon>Fungi</taxon>
        <taxon>Dikarya</taxon>
        <taxon>Ascomycota</taxon>
        <taxon>Pezizomycotina</taxon>
        <taxon>Sordariomycetes</taxon>
        <taxon>Xylariomycetidae</taxon>
        <taxon>Amphisphaeriales</taxon>
        <taxon>Apiosporaceae</taxon>
        <taxon>Apiospora</taxon>
    </lineage>
</organism>
<sequence length="239" mass="26280">MDHQQPPSSVPQLIAETVVPASTTTPVPETTPKPPPLAARPPPPSNVTIEIPTDASDSLVARLTGIVNQVYFDTEKDLFIEGTQRTNEQELRSIIRDGELAIAYVENPSPEHQPTSSPPPPQQQREAIGCIRIKRVSDDVGELGMMAIAPSHQGGGMGSTLVRFAEGHIKETLGLTVSQLELLVPSGFHHAFKARLQGWYDKMGYRVVRLGVFEDDYPEIAKLLRGPTEYRVFEKRLVA</sequence>
<name>A0ABR2IX95_9PEZI</name>
<dbReference type="Gene3D" id="3.40.630.30">
    <property type="match status" value="1"/>
</dbReference>
<dbReference type="PROSITE" id="PS51186">
    <property type="entry name" value="GNAT"/>
    <property type="match status" value="1"/>
</dbReference>
<feature type="compositionally biased region" description="Pro residues" evidence="1">
    <location>
        <begin position="29"/>
        <end position="45"/>
    </location>
</feature>
<evidence type="ECO:0000259" key="2">
    <source>
        <dbReference type="PROSITE" id="PS51186"/>
    </source>
</evidence>
<dbReference type="EMBL" id="JAPCWZ010000004">
    <property type="protein sequence ID" value="KAK8869078.1"/>
    <property type="molecule type" value="Genomic_DNA"/>
</dbReference>
<evidence type="ECO:0000313" key="3">
    <source>
        <dbReference type="EMBL" id="KAK8869078.1"/>
    </source>
</evidence>
<feature type="domain" description="N-acetyltransferase" evidence="2">
    <location>
        <begin position="126"/>
        <end position="225"/>
    </location>
</feature>
<feature type="region of interest" description="Disordered" evidence="1">
    <location>
        <begin position="1"/>
        <end position="45"/>
    </location>
</feature>
<dbReference type="SUPFAM" id="SSF55729">
    <property type="entry name" value="Acyl-CoA N-acyltransferases (Nat)"/>
    <property type="match status" value="1"/>
</dbReference>
<accession>A0ABR2IX95</accession>
<feature type="compositionally biased region" description="Low complexity" evidence="1">
    <location>
        <begin position="17"/>
        <end position="28"/>
    </location>
</feature>
<proteinExistence type="predicted"/>
<protein>
    <recommendedName>
        <fullName evidence="2">N-acetyltransferase domain-containing protein</fullName>
    </recommendedName>
</protein>